<dbReference type="EMBL" id="DXEQ01000218">
    <property type="protein sequence ID" value="HIX72820.1"/>
    <property type="molecule type" value="Genomic_DNA"/>
</dbReference>
<dbReference type="GO" id="GO:0003700">
    <property type="term" value="F:DNA-binding transcription factor activity"/>
    <property type="evidence" value="ECO:0007669"/>
    <property type="project" value="InterPro"/>
</dbReference>
<evidence type="ECO:0000313" key="2">
    <source>
        <dbReference type="EMBL" id="HIX72820.1"/>
    </source>
</evidence>
<dbReference type="InterPro" id="IPR036390">
    <property type="entry name" value="WH_DNA-bd_sf"/>
</dbReference>
<organism evidence="2 3">
    <name type="scientific">Candidatus Anaerobutyricum stercoripullorum</name>
    <dbReference type="NCBI Taxonomy" id="2838456"/>
    <lineage>
        <taxon>Bacteria</taxon>
        <taxon>Bacillati</taxon>
        <taxon>Bacillota</taxon>
        <taxon>Clostridia</taxon>
        <taxon>Lachnospirales</taxon>
        <taxon>Lachnospiraceae</taxon>
        <taxon>Anaerobutyricum</taxon>
    </lineage>
</organism>
<reference evidence="2" key="2">
    <citation type="submission" date="2021-04" db="EMBL/GenBank/DDBJ databases">
        <authorList>
            <person name="Gilroy R."/>
        </authorList>
    </citation>
    <scope>NUCLEOTIDE SEQUENCE</scope>
    <source>
        <strain evidence="2">ChiSxjej3B15-1167</strain>
    </source>
</reference>
<comment type="caution">
    <text evidence="2">The sequence shown here is derived from an EMBL/GenBank/DDBJ whole genome shotgun (WGS) entry which is preliminary data.</text>
</comment>
<name>A0A9D2BDT5_9FIRM</name>
<protein>
    <submittedName>
        <fullName evidence="2">MarR family transcriptional regulator</fullName>
    </submittedName>
</protein>
<dbReference type="PANTHER" id="PTHR33164:SF89">
    <property type="entry name" value="MARR FAMILY REGULATORY PROTEIN"/>
    <property type="match status" value="1"/>
</dbReference>
<dbReference type="InterPro" id="IPR039422">
    <property type="entry name" value="MarR/SlyA-like"/>
</dbReference>
<dbReference type="SUPFAM" id="SSF46785">
    <property type="entry name" value="Winged helix' DNA-binding domain"/>
    <property type="match status" value="1"/>
</dbReference>
<evidence type="ECO:0000313" key="3">
    <source>
        <dbReference type="Proteomes" id="UP000886805"/>
    </source>
</evidence>
<reference evidence="2" key="1">
    <citation type="journal article" date="2021" name="PeerJ">
        <title>Extensive microbial diversity within the chicken gut microbiome revealed by metagenomics and culture.</title>
        <authorList>
            <person name="Gilroy R."/>
            <person name="Ravi A."/>
            <person name="Getino M."/>
            <person name="Pursley I."/>
            <person name="Horton D.L."/>
            <person name="Alikhan N.F."/>
            <person name="Baker D."/>
            <person name="Gharbi K."/>
            <person name="Hall N."/>
            <person name="Watson M."/>
            <person name="Adriaenssens E.M."/>
            <person name="Foster-Nyarko E."/>
            <person name="Jarju S."/>
            <person name="Secka A."/>
            <person name="Antonio M."/>
            <person name="Oren A."/>
            <person name="Chaudhuri R.R."/>
            <person name="La Ragione R."/>
            <person name="Hildebrand F."/>
            <person name="Pallen M.J."/>
        </authorList>
    </citation>
    <scope>NUCLEOTIDE SEQUENCE</scope>
    <source>
        <strain evidence="2">ChiSxjej3B15-1167</strain>
    </source>
</reference>
<dbReference type="InterPro" id="IPR000835">
    <property type="entry name" value="HTH_MarR-typ"/>
</dbReference>
<sequence>MNRITDYLTGIRRISKLHESMLKEYVCQEYGMTLTEATVISFLYNNPGKDTAADIVELRMMQKGNVSQAVETLVQKNLVKRRQDAEDRRKIHLSLTEESEAIVRTVEEVNRRFQATVFDGIAQEEMETFSAINLRIMQNAQRALGRKE</sequence>
<dbReference type="InterPro" id="IPR036388">
    <property type="entry name" value="WH-like_DNA-bd_sf"/>
</dbReference>
<dbReference type="GO" id="GO:0006950">
    <property type="term" value="P:response to stress"/>
    <property type="evidence" value="ECO:0007669"/>
    <property type="project" value="TreeGrafter"/>
</dbReference>
<dbReference type="Pfam" id="PF12802">
    <property type="entry name" value="MarR_2"/>
    <property type="match status" value="1"/>
</dbReference>
<accession>A0A9D2BDT5</accession>
<dbReference type="PRINTS" id="PR00598">
    <property type="entry name" value="HTHMARR"/>
</dbReference>
<feature type="domain" description="HTH marR-type" evidence="1">
    <location>
        <begin position="1"/>
        <end position="138"/>
    </location>
</feature>
<dbReference type="Proteomes" id="UP000886805">
    <property type="component" value="Unassembled WGS sequence"/>
</dbReference>
<gene>
    <name evidence="2" type="ORF">H9849_07325</name>
</gene>
<evidence type="ECO:0000259" key="1">
    <source>
        <dbReference type="PROSITE" id="PS50995"/>
    </source>
</evidence>
<proteinExistence type="predicted"/>
<dbReference type="AlphaFoldDB" id="A0A9D2BDT5"/>
<dbReference type="Gene3D" id="1.10.10.10">
    <property type="entry name" value="Winged helix-like DNA-binding domain superfamily/Winged helix DNA-binding domain"/>
    <property type="match status" value="1"/>
</dbReference>
<dbReference type="SMART" id="SM00347">
    <property type="entry name" value="HTH_MARR"/>
    <property type="match status" value="1"/>
</dbReference>
<dbReference type="PANTHER" id="PTHR33164">
    <property type="entry name" value="TRANSCRIPTIONAL REGULATOR, MARR FAMILY"/>
    <property type="match status" value="1"/>
</dbReference>
<dbReference type="PROSITE" id="PS50995">
    <property type="entry name" value="HTH_MARR_2"/>
    <property type="match status" value="1"/>
</dbReference>